<dbReference type="InterPro" id="IPR044712">
    <property type="entry name" value="SLC25A32-like"/>
</dbReference>
<keyword evidence="4 8" id="KW-0812">Transmembrane</keyword>
<feature type="transmembrane region" description="Helical" evidence="11">
    <location>
        <begin position="56"/>
        <end position="78"/>
    </location>
</feature>
<evidence type="ECO:0000256" key="2">
    <source>
        <dbReference type="ARBA" id="ARBA00006375"/>
    </source>
</evidence>
<dbReference type="AlphaFoldDB" id="A0A2C6LA25"/>
<keyword evidence="5" id="KW-0677">Repeat</keyword>
<dbReference type="Gene3D" id="1.50.40.10">
    <property type="entry name" value="Mitochondrial carrier domain"/>
    <property type="match status" value="1"/>
</dbReference>
<evidence type="ECO:0000256" key="11">
    <source>
        <dbReference type="SAM" id="Phobius"/>
    </source>
</evidence>
<evidence type="ECO:0000256" key="10">
    <source>
        <dbReference type="SAM" id="MobiDB-lite"/>
    </source>
</evidence>
<dbReference type="EMBL" id="MIGC01000955">
    <property type="protein sequence ID" value="PHJ23876.1"/>
    <property type="molecule type" value="Genomic_DNA"/>
</dbReference>
<name>A0A2C6LA25_9APIC</name>
<feature type="transmembrane region" description="Helical" evidence="11">
    <location>
        <begin position="146"/>
        <end position="167"/>
    </location>
</feature>
<gene>
    <name evidence="12" type="ORF">CSUI_002271</name>
</gene>
<evidence type="ECO:0000313" key="12">
    <source>
        <dbReference type="EMBL" id="PHJ23876.1"/>
    </source>
</evidence>
<dbReference type="PROSITE" id="PS50920">
    <property type="entry name" value="SOLCAR"/>
    <property type="match status" value="2"/>
</dbReference>
<evidence type="ECO:0000256" key="1">
    <source>
        <dbReference type="ARBA" id="ARBA00004141"/>
    </source>
</evidence>
<dbReference type="GO" id="GO:0016020">
    <property type="term" value="C:membrane"/>
    <property type="evidence" value="ECO:0007669"/>
    <property type="project" value="UniProtKB-SubCell"/>
</dbReference>
<evidence type="ECO:0000256" key="9">
    <source>
        <dbReference type="RuleBase" id="RU000488"/>
    </source>
</evidence>
<sequence length="269" mass="29384">MAAANVLLAMSAGICSAVVGNPFWVANTRIRLELPRKGTSVWGMLRFIWKKEGLRGWFAGIVPALVLVLNPAIQFFLYDLLKETLTTLKVQTTKRPTDHGERRRWNTAPGAGAILSTPRRSGTADESRFQEGLSPARRPPLSASEAFILGIVAKLCATLLTYPYLVVKTRAQTKLHNVHDNSASFRCLVTILETEGLRGLFAGLHSKLLATLASSAIMFSVYEKLLPHMEYSARRLCYSSPGVTKPNVINIESSRQTSGVASSANLQGS</sequence>
<feature type="transmembrane region" description="Helical" evidence="11">
    <location>
        <begin position="6"/>
        <end position="26"/>
    </location>
</feature>
<proteinExistence type="inferred from homology"/>
<comment type="similarity">
    <text evidence="2 9">Belongs to the mitochondrial carrier (TC 2.A.29) family.</text>
</comment>
<dbReference type="RefSeq" id="XP_067925550.1">
    <property type="nucleotide sequence ID" value="XM_068062473.1"/>
</dbReference>
<evidence type="ECO:0000256" key="3">
    <source>
        <dbReference type="ARBA" id="ARBA00022448"/>
    </source>
</evidence>
<feature type="repeat" description="Solcar" evidence="8">
    <location>
        <begin position="141"/>
        <end position="228"/>
    </location>
</feature>
<keyword evidence="13" id="KW-1185">Reference proteome</keyword>
<dbReference type="InterPro" id="IPR023395">
    <property type="entry name" value="MCP_dom_sf"/>
</dbReference>
<evidence type="ECO:0000256" key="5">
    <source>
        <dbReference type="ARBA" id="ARBA00022737"/>
    </source>
</evidence>
<dbReference type="GO" id="GO:0006862">
    <property type="term" value="P:nucleotide transport"/>
    <property type="evidence" value="ECO:0007669"/>
    <property type="project" value="InterPro"/>
</dbReference>
<dbReference type="VEuPathDB" id="ToxoDB:CSUI_002271"/>
<feature type="region of interest" description="Disordered" evidence="10">
    <location>
        <begin position="92"/>
        <end position="138"/>
    </location>
</feature>
<dbReference type="GO" id="GO:0055085">
    <property type="term" value="P:transmembrane transport"/>
    <property type="evidence" value="ECO:0007669"/>
    <property type="project" value="InterPro"/>
</dbReference>
<evidence type="ECO:0000256" key="8">
    <source>
        <dbReference type="PROSITE-ProRule" id="PRU00282"/>
    </source>
</evidence>
<dbReference type="PANTHER" id="PTHR45683">
    <property type="entry name" value="MITOCHONDRIAL NICOTINAMIDE ADENINE DINUCLEOTIDE TRANSPORTER 1-RELATED-RELATED"/>
    <property type="match status" value="1"/>
</dbReference>
<evidence type="ECO:0000256" key="4">
    <source>
        <dbReference type="ARBA" id="ARBA00022692"/>
    </source>
</evidence>
<reference evidence="12 13" key="1">
    <citation type="journal article" date="2017" name="Int. J. Parasitol.">
        <title>The genome of the protozoan parasite Cystoisospora suis and a reverse vaccinology approach to identify vaccine candidates.</title>
        <authorList>
            <person name="Palmieri N."/>
            <person name="Shrestha A."/>
            <person name="Ruttkowski B."/>
            <person name="Beck T."/>
            <person name="Vogl C."/>
            <person name="Tomley F."/>
            <person name="Blake D.P."/>
            <person name="Joachim A."/>
        </authorList>
    </citation>
    <scope>NUCLEOTIDE SEQUENCE [LARGE SCALE GENOMIC DNA]</scope>
    <source>
        <strain evidence="12 13">Wien I</strain>
    </source>
</reference>
<dbReference type="InterPro" id="IPR018108">
    <property type="entry name" value="MCP_transmembrane"/>
</dbReference>
<dbReference type="SUPFAM" id="SSF103506">
    <property type="entry name" value="Mitochondrial carrier"/>
    <property type="match status" value="1"/>
</dbReference>
<dbReference type="GeneID" id="94425684"/>
<dbReference type="Pfam" id="PF00153">
    <property type="entry name" value="Mito_carr"/>
    <property type="match status" value="2"/>
</dbReference>
<dbReference type="OrthoDB" id="428293at2759"/>
<comment type="subcellular location">
    <subcellularLocation>
        <location evidence="1">Membrane</location>
        <topology evidence="1">Multi-pass membrane protein</topology>
    </subcellularLocation>
</comment>
<evidence type="ECO:0000256" key="7">
    <source>
        <dbReference type="ARBA" id="ARBA00023136"/>
    </source>
</evidence>
<keyword evidence="7 8" id="KW-0472">Membrane</keyword>
<protein>
    <submittedName>
        <fullName evidence="12">Mitochondrial carrier superfamily protein</fullName>
    </submittedName>
</protein>
<evidence type="ECO:0000313" key="13">
    <source>
        <dbReference type="Proteomes" id="UP000221165"/>
    </source>
</evidence>
<dbReference type="Proteomes" id="UP000221165">
    <property type="component" value="Unassembled WGS sequence"/>
</dbReference>
<accession>A0A2C6LA25</accession>
<evidence type="ECO:0000256" key="6">
    <source>
        <dbReference type="ARBA" id="ARBA00022989"/>
    </source>
</evidence>
<comment type="caution">
    <text evidence="12">The sequence shown here is derived from an EMBL/GenBank/DDBJ whole genome shotgun (WGS) entry which is preliminary data.</text>
</comment>
<feature type="compositionally biased region" description="Basic and acidic residues" evidence="10">
    <location>
        <begin position="95"/>
        <end position="104"/>
    </location>
</feature>
<keyword evidence="6 11" id="KW-1133">Transmembrane helix</keyword>
<feature type="repeat" description="Solcar" evidence="8">
    <location>
        <begin position="4"/>
        <end position="84"/>
    </location>
</feature>
<keyword evidence="3 9" id="KW-0813">Transport</keyword>
<organism evidence="12 13">
    <name type="scientific">Cystoisospora suis</name>
    <dbReference type="NCBI Taxonomy" id="483139"/>
    <lineage>
        <taxon>Eukaryota</taxon>
        <taxon>Sar</taxon>
        <taxon>Alveolata</taxon>
        <taxon>Apicomplexa</taxon>
        <taxon>Conoidasida</taxon>
        <taxon>Coccidia</taxon>
        <taxon>Eucoccidiorida</taxon>
        <taxon>Eimeriorina</taxon>
        <taxon>Sarcocystidae</taxon>
        <taxon>Cystoisospora</taxon>
    </lineage>
</organism>